<dbReference type="VEuPathDB" id="VectorBase:AMIN014821"/>
<dbReference type="AlphaFoldDB" id="A0A182WQ95"/>
<accession>A0A182WQ95</accession>
<dbReference type="EnsemblMetazoa" id="AMIN014821-RA">
    <property type="protein sequence ID" value="AMIN014821-PA"/>
    <property type="gene ID" value="AMIN014821"/>
</dbReference>
<organism evidence="1 2">
    <name type="scientific">Anopheles minimus</name>
    <dbReference type="NCBI Taxonomy" id="112268"/>
    <lineage>
        <taxon>Eukaryota</taxon>
        <taxon>Metazoa</taxon>
        <taxon>Ecdysozoa</taxon>
        <taxon>Arthropoda</taxon>
        <taxon>Hexapoda</taxon>
        <taxon>Insecta</taxon>
        <taxon>Pterygota</taxon>
        <taxon>Neoptera</taxon>
        <taxon>Endopterygota</taxon>
        <taxon>Diptera</taxon>
        <taxon>Nematocera</taxon>
        <taxon>Culicoidea</taxon>
        <taxon>Culicidae</taxon>
        <taxon>Anophelinae</taxon>
        <taxon>Anopheles</taxon>
    </lineage>
</organism>
<reference evidence="1" key="2">
    <citation type="submission" date="2020-05" db="UniProtKB">
        <authorList>
            <consortium name="EnsemblMetazoa"/>
        </authorList>
    </citation>
    <scope>IDENTIFICATION</scope>
    <source>
        <strain evidence="1">MINIMUS1</strain>
    </source>
</reference>
<keyword evidence="2" id="KW-1185">Reference proteome</keyword>
<evidence type="ECO:0000313" key="2">
    <source>
        <dbReference type="Proteomes" id="UP000075920"/>
    </source>
</evidence>
<dbReference type="Proteomes" id="UP000075920">
    <property type="component" value="Unassembled WGS sequence"/>
</dbReference>
<reference evidence="2" key="1">
    <citation type="submission" date="2013-03" db="EMBL/GenBank/DDBJ databases">
        <title>The Genome Sequence of Anopheles minimus MINIMUS1.</title>
        <authorList>
            <consortium name="The Broad Institute Genomics Platform"/>
            <person name="Neafsey D.E."/>
            <person name="Walton C."/>
            <person name="Walker B."/>
            <person name="Young S.K."/>
            <person name="Zeng Q."/>
            <person name="Gargeya S."/>
            <person name="Fitzgerald M."/>
            <person name="Haas B."/>
            <person name="Abouelleil A."/>
            <person name="Allen A.W."/>
            <person name="Alvarado L."/>
            <person name="Arachchi H.M."/>
            <person name="Berlin A.M."/>
            <person name="Chapman S.B."/>
            <person name="Gainer-Dewar J."/>
            <person name="Goldberg J."/>
            <person name="Griggs A."/>
            <person name="Gujja S."/>
            <person name="Hansen M."/>
            <person name="Howarth C."/>
            <person name="Imamovic A."/>
            <person name="Ireland A."/>
            <person name="Larimer J."/>
            <person name="McCowan C."/>
            <person name="Murphy C."/>
            <person name="Pearson M."/>
            <person name="Poon T.W."/>
            <person name="Priest M."/>
            <person name="Roberts A."/>
            <person name="Saif S."/>
            <person name="Shea T."/>
            <person name="Sisk P."/>
            <person name="Sykes S."/>
            <person name="Wortman J."/>
            <person name="Nusbaum C."/>
            <person name="Birren B."/>
        </authorList>
    </citation>
    <scope>NUCLEOTIDE SEQUENCE [LARGE SCALE GENOMIC DNA]</scope>
    <source>
        <strain evidence="2">MINIMUS1</strain>
    </source>
</reference>
<sequence>NFPPVFLFSLRTINQVDSEAFLSQNAWTPFCCPLLGTLQNAGCGPFGRIFRRTDAFSVRNRCQLFVVLCGKNNRLNVAAFRATDRT</sequence>
<evidence type="ECO:0000313" key="1">
    <source>
        <dbReference type="EnsemblMetazoa" id="AMIN014821-PA"/>
    </source>
</evidence>
<protein>
    <submittedName>
        <fullName evidence="1">Uncharacterized protein</fullName>
    </submittedName>
</protein>
<name>A0A182WQ95_9DIPT</name>
<proteinExistence type="predicted"/>